<dbReference type="PROSITE" id="PS51257">
    <property type="entry name" value="PROKAR_LIPOPROTEIN"/>
    <property type="match status" value="1"/>
</dbReference>
<feature type="compositionally biased region" description="Low complexity" evidence="1">
    <location>
        <begin position="42"/>
        <end position="62"/>
    </location>
</feature>
<feature type="signal peptide" evidence="2">
    <location>
        <begin position="1"/>
        <end position="21"/>
    </location>
</feature>
<proteinExistence type="predicted"/>
<dbReference type="Proteomes" id="UP001597296">
    <property type="component" value="Unassembled WGS sequence"/>
</dbReference>
<keyword evidence="4" id="KW-1185">Reference proteome</keyword>
<feature type="region of interest" description="Disordered" evidence="1">
    <location>
        <begin position="40"/>
        <end position="110"/>
    </location>
</feature>
<sequence>MTRIASLRAALILAGLAPALSGCGVPDLIAHTVKVIEKSQNAPASSQQAGPAPAATPAEAAAEPPPPAAALRGGSGGGDSVPDDTPVYTPPSRAAGTPSGPITVEELPAR</sequence>
<dbReference type="EMBL" id="JBHUIY010000015">
    <property type="protein sequence ID" value="MFD2233990.1"/>
    <property type="molecule type" value="Genomic_DNA"/>
</dbReference>
<evidence type="ECO:0000313" key="3">
    <source>
        <dbReference type="EMBL" id="MFD2233990.1"/>
    </source>
</evidence>
<accession>A0ABW5C9P7</accession>
<reference evidence="4" key="1">
    <citation type="journal article" date="2019" name="Int. J. Syst. Evol. Microbiol.">
        <title>The Global Catalogue of Microorganisms (GCM) 10K type strain sequencing project: providing services to taxonomists for standard genome sequencing and annotation.</title>
        <authorList>
            <consortium name="The Broad Institute Genomics Platform"/>
            <consortium name="The Broad Institute Genome Sequencing Center for Infectious Disease"/>
            <person name="Wu L."/>
            <person name="Ma J."/>
        </authorList>
    </citation>
    <scope>NUCLEOTIDE SEQUENCE [LARGE SCALE GENOMIC DNA]</scope>
    <source>
        <strain evidence="4">KCTC 15012</strain>
    </source>
</reference>
<evidence type="ECO:0008006" key="5">
    <source>
        <dbReference type="Google" id="ProtNLM"/>
    </source>
</evidence>
<evidence type="ECO:0000256" key="1">
    <source>
        <dbReference type="SAM" id="MobiDB-lite"/>
    </source>
</evidence>
<feature type="chain" id="PRO_5046519397" description="Lipoprotein" evidence="2">
    <location>
        <begin position="22"/>
        <end position="110"/>
    </location>
</feature>
<keyword evidence="2" id="KW-0732">Signal</keyword>
<dbReference type="RefSeq" id="WP_377315889.1">
    <property type="nucleotide sequence ID" value="NZ_JBHUIY010000015.1"/>
</dbReference>
<comment type="caution">
    <text evidence="3">The sequence shown here is derived from an EMBL/GenBank/DDBJ whole genome shotgun (WGS) entry which is preliminary data.</text>
</comment>
<organism evidence="3 4">
    <name type="scientific">Phaeospirillum tilakii</name>
    <dbReference type="NCBI Taxonomy" id="741673"/>
    <lineage>
        <taxon>Bacteria</taxon>
        <taxon>Pseudomonadati</taxon>
        <taxon>Pseudomonadota</taxon>
        <taxon>Alphaproteobacteria</taxon>
        <taxon>Rhodospirillales</taxon>
        <taxon>Rhodospirillaceae</taxon>
        <taxon>Phaeospirillum</taxon>
    </lineage>
</organism>
<gene>
    <name evidence="3" type="ORF">ACFSNB_09245</name>
</gene>
<evidence type="ECO:0000313" key="4">
    <source>
        <dbReference type="Proteomes" id="UP001597296"/>
    </source>
</evidence>
<protein>
    <recommendedName>
        <fullName evidence="5">Lipoprotein</fullName>
    </recommendedName>
</protein>
<evidence type="ECO:0000256" key="2">
    <source>
        <dbReference type="SAM" id="SignalP"/>
    </source>
</evidence>
<name>A0ABW5C9P7_9PROT</name>